<comment type="caution">
    <text evidence="1">The sequence shown here is derived from an EMBL/GenBank/DDBJ whole genome shotgun (WGS) entry which is preliminary data.</text>
</comment>
<dbReference type="AlphaFoldDB" id="A0A437RI76"/>
<keyword evidence="2" id="KW-1185">Reference proteome</keyword>
<gene>
    <name evidence="1" type="ORF">EOE66_11715</name>
</gene>
<protein>
    <recommendedName>
        <fullName evidence="3">Phosphoglycerate mutase</fullName>
    </recommendedName>
</protein>
<dbReference type="OrthoDB" id="5295974at2"/>
<dbReference type="EMBL" id="SACR01000003">
    <property type="protein sequence ID" value="RVU46480.1"/>
    <property type="molecule type" value="Genomic_DNA"/>
</dbReference>
<sequence length="312" mass="33840">MHLLIPFAAPLSEAGRQAAATLPLPHLQALLGRCAEVQRDSADAWNFSPPHERALALALGWQGGAGLLPWAARAARADGIDTADLAWGLLTPAHWHLGTEQVSLIDPAGLMLDDSASRAFFEAVSPLFTSEGYALHYGHASRWYLAHESLAGLPTASIDRAIGRNVDAWLGAAPEARRMRRLQSEVQMLLYTHPLNDERAARGLLPVNSFWLSGCGVAQPEAPNLPTVDERLRGPALADNWPAWCQAWATLDEGPIAGLQRRAEQGEPVALTLCGENAWVRLENHGAAGGGWWPRLRRRFSPPTPLSVLETL</sequence>
<reference evidence="1 2" key="1">
    <citation type="submission" date="2019-01" db="EMBL/GenBank/DDBJ databases">
        <authorList>
            <person name="Chen W.-M."/>
        </authorList>
    </citation>
    <scope>NUCLEOTIDE SEQUENCE [LARGE SCALE GENOMIC DNA]</scope>
    <source>
        <strain evidence="1 2">KYPY4</strain>
    </source>
</reference>
<organism evidence="1 2">
    <name type="scientific">Rubrivivax rivuli</name>
    <dbReference type="NCBI Taxonomy" id="1862385"/>
    <lineage>
        <taxon>Bacteria</taxon>
        <taxon>Pseudomonadati</taxon>
        <taxon>Pseudomonadota</taxon>
        <taxon>Betaproteobacteria</taxon>
        <taxon>Burkholderiales</taxon>
        <taxon>Sphaerotilaceae</taxon>
        <taxon>Rubrivivax</taxon>
    </lineage>
</organism>
<dbReference type="RefSeq" id="WP_128228840.1">
    <property type="nucleotide sequence ID" value="NZ_SACR01000003.1"/>
</dbReference>
<name>A0A437RI76_9BURK</name>
<evidence type="ECO:0000313" key="2">
    <source>
        <dbReference type="Proteomes" id="UP000285575"/>
    </source>
</evidence>
<accession>A0A437RI76</accession>
<evidence type="ECO:0000313" key="1">
    <source>
        <dbReference type="EMBL" id="RVU46480.1"/>
    </source>
</evidence>
<dbReference type="Proteomes" id="UP000285575">
    <property type="component" value="Unassembled WGS sequence"/>
</dbReference>
<proteinExistence type="predicted"/>
<evidence type="ECO:0008006" key="3">
    <source>
        <dbReference type="Google" id="ProtNLM"/>
    </source>
</evidence>